<dbReference type="SUPFAM" id="SSF52172">
    <property type="entry name" value="CheY-like"/>
    <property type="match status" value="1"/>
</dbReference>
<evidence type="ECO:0000256" key="3">
    <source>
        <dbReference type="SAM" id="MobiDB-lite"/>
    </source>
</evidence>
<dbReference type="SMART" id="SM00448">
    <property type="entry name" value="REC"/>
    <property type="match status" value="1"/>
</dbReference>
<dbReference type="InterPro" id="IPR013971">
    <property type="entry name" value="HalX_domain"/>
</dbReference>
<dbReference type="GeneID" id="91109206"/>
<dbReference type="Pfam" id="PF00072">
    <property type="entry name" value="Response_reg"/>
    <property type="match status" value="1"/>
</dbReference>
<evidence type="ECO:0000259" key="4">
    <source>
        <dbReference type="PROSITE" id="PS50110"/>
    </source>
</evidence>
<feature type="domain" description="Response regulatory" evidence="4">
    <location>
        <begin position="32"/>
        <end position="141"/>
    </location>
</feature>
<proteinExistence type="predicted"/>
<dbReference type="Gene3D" id="3.40.50.2300">
    <property type="match status" value="1"/>
</dbReference>
<organism evidence="5">
    <name type="scientific">Halobacterium sp. NMX12-1</name>
    <dbReference type="NCBI Taxonomy" id="3166650"/>
    <lineage>
        <taxon>Archaea</taxon>
        <taxon>Methanobacteriati</taxon>
        <taxon>Methanobacteriota</taxon>
        <taxon>Stenosarchaea group</taxon>
        <taxon>Halobacteria</taxon>
        <taxon>Halobacteriales</taxon>
        <taxon>Halobacteriaceae</taxon>
        <taxon>Halobacterium</taxon>
    </lineage>
</organism>
<evidence type="ECO:0000256" key="1">
    <source>
        <dbReference type="ARBA" id="ARBA00022553"/>
    </source>
</evidence>
<dbReference type="PANTHER" id="PTHR44591">
    <property type="entry name" value="STRESS RESPONSE REGULATOR PROTEIN 1"/>
    <property type="match status" value="1"/>
</dbReference>
<gene>
    <name evidence="5" type="ORF">ABSL23_08615</name>
</gene>
<dbReference type="InterPro" id="IPR050595">
    <property type="entry name" value="Bact_response_regulator"/>
</dbReference>
<reference evidence="5" key="1">
    <citation type="submission" date="2024-06" db="EMBL/GenBank/DDBJ databases">
        <title>Genome Sequence of an extremely halophilic archaeon isolated from Permian era halite, Salado Formation, Carlsbad, New Mexico: Halobacterium sp. strain NMX12-1.</title>
        <authorList>
            <person name="Sotoa L."/>
            <person name="DasSarma P."/>
            <person name="Anton B.P."/>
            <person name="Vincze T."/>
            <person name="Verma I."/>
            <person name="Eralp B."/>
            <person name="Powers D.W."/>
            <person name="Dozier B.L."/>
            <person name="Roberts R.J."/>
            <person name="DasSarma S."/>
        </authorList>
    </citation>
    <scope>NUCLEOTIDE SEQUENCE</scope>
    <source>
        <strain evidence="5">NMX12-1</strain>
    </source>
</reference>
<accession>A0AAU8C9E5</accession>
<dbReference type="Pfam" id="PF08663">
    <property type="entry name" value="HalX"/>
    <property type="match status" value="1"/>
</dbReference>
<feature type="modified residue" description="4-aspartylphosphate" evidence="2">
    <location>
        <position position="79"/>
    </location>
</feature>
<dbReference type="KEGG" id="hanx:ABSL23_08615"/>
<dbReference type="EMBL" id="CP159204">
    <property type="protein sequence ID" value="XCF15313.1"/>
    <property type="molecule type" value="Genomic_DNA"/>
</dbReference>
<feature type="region of interest" description="Disordered" evidence="3">
    <location>
        <begin position="1"/>
        <end position="32"/>
    </location>
</feature>
<dbReference type="InterPro" id="IPR001789">
    <property type="entry name" value="Sig_transdc_resp-reg_receiver"/>
</dbReference>
<dbReference type="CDD" id="cd00156">
    <property type="entry name" value="REC"/>
    <property type="match status" value="1"/>
</dbReference>
<dbReference type="GO" id="GO:0000160">
    <property type="term" value="P:phosphorelay signal transduction system"/>
    <property type="evidence" value="ECO:0007669"/>
    <property type="project" value="InterPro"/>
</dbReference>
<keyword evidence="1 2" id="KW-0597">Phosphoprotein</keyword>
<evidence type="ECO:0000313" key="5">
    <source>
        <dbReference type="EMBL" id="XCF15313.1"/>
    </source>
</evidence>
<dbReference type="PANTHER" id="PTHR44591:SF3">
    <property type="entry name" value="RESPONSE REGULATORY DOMAIN-CONTAINING PROTEIN"/>
    <property type="match status" value="1"/>
</dbReference>
<evidence type="ECO:0000256" key="2">
    <source>
        <dbReference type="PROSITE-ProRule" id="PRU00169"/>
    </source>
</evidence>
<sequence>MTADSSAASGPPGQTDGSGAAEGSDALDGDRTVLVVDDETEFAEAVGDWIDQRWNAIVATDGEEALAKYGPHVDAVLLDRRMPKRSGDETLREIRERDGSARVAMLTALEPDLDVVELDYDMYLEKPVDREEVVDATRELLERATYTRELRALYALSSKVAELEAHHDESELADDERFQRLQAELDRVREQTSAQLDGADDGGMAELLQVVEDADR</sequence>
<dbReference type="PROSITE" id="PS50110">
    <property type="entry name" value="RESPONSE_REGULATORY"/>
    <property type="match status" value="1"/>
</dbReference>
<dbReference type="RefSeq" id="WP_353633423.1">
    <property type="nucleotide sequence ID" value="NZ_CP159204.1"/>
</dbReference>
<dbReference type="InterPro" id="IPR011006">
    <property type="entry name" value="CheY-like_superfamily"/>
</dbReference>
<name>A0AAU8C9E5_9EURY</name>
<dbReference type="AlphaFoldDB" id="A0AAU8C9E5"/>
<protein>
    <submittedName>
        <fullName evidence="5">Response regulator</fullName>
    </submittedName>
</protein>